<gene>
    <name evidence="4" type="ORF">LfDm3_1079</name>
</gene>
<protein>
    <submittedName>
        <fullName evidence="4">1-acyl-sn-glycerol-3-phosphate acyltransferase</fullName>
        <ecNumber evidence="4">2.3.1.51</ecNumber>
    </submittedName>
</protein>
<sequence length="214" mass="24440">MWYSFLFTVGQFLLRIVNGPMNVMHKNRLPKGNYVLIAPHRSWFDMILIATVIRPKQLCFMAKKELFKNPMLGWFLRHVNVFSVDRANPGISAIKIPVKALRKTNLSLMMFPSGTRHSKKLKGGAALIAQLAGVPLVPVVYQGPLTLKEVFKRQKVSINFGNPIYISKAEKLDNNNQKLVEKQMQTAFDQLDNEVNPNYVYVDESKPHNKKTSK</sequence>
<dbReference type="GO" id="GO:0006654">
    <property type="term" value="P:phosphatidic acid biosynthetic process"/>
    <property type="evidence" value="ECO:0007669"/>
    <property type="project" value="TreeGrafter"/>
</dbReference>
<keyword evidence="5" id="KW-1185">Reference proteome</keyword>
<organism evidence="4 5">
    <name type="scientific">Fructilactobacillus fructivorans</name>
    <dbReference type="NCBI Taxonomy" id="1614"/>
    <lineage>
        <taxon>Bacteria</taxon>
        <taxon>Bacillati</taxon>
        <taxon>Bacillota</taxon>
        <taxon>Bacilli</taxon>
        <taxon>Lactobacillales</taxon>
        <taxon>Lactobacillaceae</taxon>
        <taxon>Fructilactobacillus</taxon>
    </lineage>
</organism>
<comment type="caution">
    <text evidence="4">The sequence shown here is derived from an EMBL/GenBank/DDBJ whole genome shotgun (WGS) entry which is preliminary data.</text>
</comment>
<dbReference type="CDD" id="cd07989">
    <property type="entry name" value="LPLAT_AGPAT-like"/>
    <property type="match status" value="1"/>
</dbReference>
<dbReference type="PANTHER" id="PTHR10434:SF40">
    <property type="entry name" value="1-ACYL-SN-GLYCEROL-3-PHOSPHATE ACYLTRANSFERASE"/>
    <property type="match status" value="1"/>
</dbReference>
<evidence type="ECO:0000256" key="2">
    <source>
        <dbReference type="ARBA" id="ARBA00023315"/>
    </source>
</evidence>
<evidence type="ECO:0000259" key="3">
    <source>
        <dbReference type="SMART" id="SM00563"/>
    </source>
</evidence>
<name>A0A0C1M4U8_9LACO</name>
<accession>A0A0C1M4U8</accession>
<dbReference type="EC" id="2.3.1.51" evidence="4"/>
<dbReference type="InterPro" id="IPR002123">
    <property type="entry name" value="Plipid/glycerol_acylTrfase"/>
</dbReference>
<keyword evidence="2 4" id="KW-0012">Acyltransferase</keyword>
<dbReference type="Pfam" id="PF01553">
    <property type="entry name" value="Acyltransferase"/>
    <property type="match status" value="1"/>
</dbReference>
<dbReference type="RefSeq" id="WP_039144826.1">
    <property type="nucleotide sequence ID" value="NZ_JOJZ01000021.1"/>
</dbReference>
<dbReference type="EMBL" id="JOJZ01000021">
    <property type="protein sequence ID" value="KID41234.1"/>
    <property type="molecule type" value="Genomic_DNA"/>
</dbReference>
<dbReference type="GO" id="GO:0003841">
    <property type="term" value="F:1-acylglycerol-3-phosphate O-acyltransferase activity"/>
    <property type="evidence" value="ECO:0007669"/>
    <property type="project" value="UniProtKB-EC"/>
</dbReference>
<reference evidence="4 5" key="1">
    <citation type="submission" date="2014-06" db="EMBL/GenBank/DDBJ databases">
        <title>Functional and comparative genomic analyses of the Drosophila gut microbiota identify candidate symbiosis factors.</title>
        <authorList>
            <person name="Newell P.D."/>
            <person name="Chaston J.M."/>
            <person name="Douglas A.E."/>
        </authorList>
    </citation>
    <scope>NUCLEOTIDE SEQUENCE [LARGE SCALE GENOMIC DNA]</scope>
    <source>
        <strain evidence="4 5">DmCS_002</strain>
    </source>
</reference>
<dbReference type="PATRIC" id="fig|1614.7.peg.1023"/>
<evidence type="ECO:0000313" key="4">
    <source>
        <dbReference type="EMBL" id="KID41234.1"/>
    </source>
</evidence>
<keyword evidence="1 4" id="KW-0808">Transferase</keyword>
<dbReference type="GeneID" id="74913740"/>
<dbReference type="PANTHER" id="PTHR10434">
    <property type="entry name" value="1-ACYL-SN-GLYCEROL-3-PHOSPHATE ACYLTRANSFERASE"/>
    <property type="match status" value="1"/>
</dbReference>
<proteinExistence type="predicted"/>
<feature type="domain" description="Phospholipid/glycerol acyltransferase" evidence="3">
    <location>
        <begin position="34"/>
        <end position="144"/>
    </location>
</feature>
<dbReference type="SUPFAM" id="SSF69593">
    <property type="entry name" value="Glycerol-3-phosphate (1)-acyltransferase"/>
    <property type="match status" value="1"/>
</dbReference>
<evidence type="ECO:0000313" key="5">
    <source>
        <dbReference type="Proteomes" id="UP000031397"/>
    </source>
</evidence>
<evidence type="ECO:0000256" key="1">
    <source>
        <dbReference type="ARBA" id="ARBA00022679"/>
    </source>
</evidence>
<dbReference type="OrthoDB" id="9803035at2"/>
<dbReference type="SMART" id="SM00563">
    <property type="entry name" value="PlsC"/>
    <property type="match status" value="1"/>
</dbReference>
<dbReference type="Proteomes" id="UP000031397">
    <property type="component" value="Unassembled WGS sequence"/>
</dbReference>
<dbReference type="AlphaFoldDB" id="A0A0C1M4U8"/>